<evidence type="ECO:0000313" key="2">
    <source>
        <dbReference type="Proteomes" id="UP000053647"/>
    </source>
</evidence>
<protein>
    <submittedName>
        <fullName evidence="1">Uncharacterized protein</fullName>
    </submittedName>
</protein>
<organism evidence="1 2">
    <name type="scientific">Paxillus involutus ATCC 200175</name>
    <dbReference type="NCBI Taxonomy" id="664439"/>
    <lineage>
        <taxon>Eukaryota</taxon>
        <taxon>Fungi</taxon>
        <taxon>Dikarya</taxon>
        <taxon>Basidiomycota</taxon>
        <taxon>Agaricomycotina</taxon>
        <taxon>Agaricomycetes</taxon>
        <taxon>Agaricomycetidae</taxon>
        <taxon>Boletales</taxon>
        <taxon>Paxilineae</taxon>
        <taxon>Paxillaceae</taxon>
        <taxon>Paxillus</taxon>
    </lineage>
</organism>
<reference evidence="1 2" key="1">
    <citation type="submission" date="2014-06" db="EMBL/GenBank/DDBJ databases">
        <authorList>
            <consortium name="DOE Joint Genome Institute"/>
            <person name="Kuo A."/>
            <person name="Kohler A."/>
            <person name="Nagy L.G."/>
            <person name="Floudas D."/>
            <person name="Copeland A."/>
            <person name="Barry K.W."/>
            <person name="Cichocki N."/>
            <person name="Veneault-Fourrey C."/>
            <person name="LaButti K."/>
            <person name="Lindquist E.A."/>
            <person name="Lipzen A."/>
            <person name="Lundell T."/>
            <person name="Morin E."/>
            <person name="Murat C."/>
            <person name="Sun H."/>
            <person name="Tunlid A."/>
            <person name="Henrissat B."/>
            <person name="Grigoriev I.V."/>
            <person name="Hibbett D.S."/>
            <person name="Martin F."/>
            <person name="Nordberg H.P."/>
            <person name="Cantor M.N."/>
            <person name="Hua S.X."/>
        </authorList>
    </citation>
    <scope>NUCLEOTIDE SEQUENCE [LARGE SCALE GENOMIC DNA]</scope>
    <source>
        <strain evidence="1 2">ATCC 200175</strain>
    </source>
</reference>
<dbReference type="AlphaFoldDB" id="A0A0C9TWP1"/>
<name>A0A0C9TWP1_PAXIN</name>
<accession>A0A0C9TWP1</accession>
<evidence type="ECO:0000313" key="1">
    <source>
        <dbReference type="EMBL" id="KIJ12097.1"/>
    </source>
</evidence>
<keyword evidence="2" id="KW-1185">Reference proteome</keyword>
<reference evidence="2" key="2">
    <citation type="submission" date="2015-01" db="EMBL/GenBank/DDBJ databases">
        <title>Evolutionary Origins and Diversification of the Mycorrhizal Mutualists.</title>
        <authorList>
            <consortium name="DOE Joint Genome Institute"/>
            <consortium name="Mycorrhizal Genomics Consortium"/>
            <person name="Kohler A."/>
            <person name="Kuo A."/>
            <person name="Nagy L.G."/>
            <person name="Floudas D."/>
            <person name="Copeland A."/>
            <person name="Barry K.W."/>
            <person name="Cichocki N."/>
            <person name="Veneault-Fourrey C."/>
            <person name="LaButti K."/>
            <person name="Lindquist E.A."/>
            <person name="Lipzen A."/>
            <person name="Lundell T."/>
            <person name="Morin E."/>
            <person name="Murat C."/>
            <person name="Riley R."/>
            <person name="Ohm R."/>
            <person name="Sun H."/>
            <person name="Tunlid A."/>
            <person name="Henrissat B."/>
            <person name="Grigoriev I.V."/>
            <person name="Hibbett D.S."/>
            <person name="Martin F."/>
        </authorList>
    </citation>
    <scope>NUCLEOTIDE SEQUENCE [LARGE SCALE GENOMIC DNA]</scope>
    <source>
        <strain evidence="2">ATCC 200175</strain>
    </source>
</reference>
<dbReference type="HOGENOM" id="CLU_719803_0_0_1"/>
<gene>
    <name evidence="1" type="ORF">PAXINDRAFT_15120</name>
</gene>
<proteinExistence type="predicted"/>
<dbReference type="EMBL" id="KN819369">
    <property type="protein sequence ID" value="KIJ12097.1"/>
    <property type="molecule type" value="Genomic_DNA"/>
</dbReference>
<dbReference type="Proteomes" id="UP000053647">
    <property type="component" value="Unassembled WGS sequence"/>
</dbReference>
<sequence length="441" mass="49383">MSDHTLDSMISDFHEVEVQRRRQRGDHLLQRGLTHQALMSVLQSVSDLPAASNVDYFSNPFASAHESQISGSSSAAAYPITAPSFTAPSGHSTFTPLGGTLQPSLLFSLSHRGAPPPPYFYNTIHHPSVPISFIRKFMQVQVISVGQSVAASCALTWNAISWGPAWADLTLSDEDTLKFCGLGGQQTALSIPGWIEEHHEEFRNIQILSATFNNHINNLISKVSENLVSHAFLTSRVIVQEMLGMQAFNTYDWLGQAYGPWQDPSAYFYWPANWEADNRFIGPHILHKYIYTMDPTVGIGSHPMNCDPFSNATLRGGVHAALYQSTQPETWMGFLTDCATLLIEMPTFSELARVDLRTAAFVCAWEMTLMQSDVIWDVSSTGWQNDRVCKKRLQASWTTATNLKHLFLKVMAGWPTEDPEVRCRLREALMHFIKRVTMQPT</sequence>